<reference evidence="2" key="1">
    <citation type="submission" date="2025-08" db="UniProtKB">
        <authorList>
            <consortium name="Ensembl"/>
        </authorList>
    </citation>
    <scope>IDENTIFICATION</scope>
</reference>
<evidence type="ECO:0000256" key="1">
    <source>
        <dbReference type="SAM" id="MobiDB-lite"/>
    </source>
</evidence>
<keyword evidence="3" id="KW-1185">Reference proteome</keyword>
<dbReference type="Ensembl" id="ENSACIT00000010760.1">
    <property type="protein sequence ID" value="ENSACIP00000010460.1"/>
    <property type="gene ID" value="ENSACIG00000008200.1"/>
</dbReference>
<sequence length="428" mass="47786">MLHTSGKESKASLTENSSQEGEECAQEEVKHVFEPVSHKALVAEQRKQVATPLERCHNILCSNSYCCIFPFSLLYVSFDAFPLSLLPFPLLFSKVQARIAFSSYLWRVQQRLLVESRDNTISAWPDNDNDQMELVIRFLRRAASNLQQDIKVVLPNRQLPLQDRRRILSHQLGEFIHCYNKETEHMVKKQESSKVEHCVNPEVFQEYIGAASENDLEEVLTFYTQKNKSATVFLGTKVRGVNKKDVHEVNVSEVRMGKTQPEIQSSQHCSSFPVTLDCTHNHLQHCSPASLPLHCPPPPPPPQPPSYAQSLAKSHFCHSEGLSDPPAYTAAPVVTQPPRVMWTAASTGSNTVTTGQSTQVLRRIQSFTSSMSGSGSASSIPSATHIYSQKLSRPTSAGQGNLAAPYGGGFKFKFTKMFSPFPFVFLFQ</sequence>
<accession>A0A3Q0RP81</accession>
<feature type="region of interest" description="Disordered" evidence="1">
    <location>
        <begin position="1"/>
        <end position="22"/>
    </location>
</feature>
<reference evidence="2" key="2">
    <citation type="submission" date="2025-09" db="UniProtKB">
        <authorList>
            <consortium name="Ensembl"/>
        </authorList>
    </citation>
    <scope>IDENTIFICATION</scope>
</reference>
<evidence type="ECO:0000313" key="3">
    <source>
        <dbReference type="Proteomes" id="UP000261340"/>
    </source>
</evidence>
<protein>
    <submittedName>
        <fullName evidence="2">Uncharacterized protein</fullName>
    </submittedName>
</protein>
<evidence type="ECO:0000313" key="2">
    <source>
        <dbReference type="Ensembl" id="ENSACIP00000010460.1"/>
    </source>
</evidence>
<dbReference type="Proteomes" id="UP000261340">
    <property type="component" value="Unplaced"/>
</dbReference>
<proteinExistence type="predicted"/>
<dbReference type="STRING" id="61819.ENSACIP00000010460"/>
<name>A0A3Q0RP81_AMPCI</name>
<dbReference type="GeneTree" id="ENSGT00940000177781"/>
<organism evidence="2 3">
    <name type="scientific">Amphilophus citrinellus</name>
    <name type="common">Midas cichlid</name>
    <name type="synonym">Cichlasoma citrinellum</name>
    <dbReference type="NCBI Taxonomy" id="61819"/>
    <lineage>
        <taxon>Eukaryota</taxon>
        <taxon>Metazoa</taxon>
        <taxon>Chordata</taxon>
        <taxon>Craniata</taxon>
        <taxon>Vertebrata</taxon>
        <taxon>Euteleostomi</taxon>
        <taxon>Actinopterygii</taxon>
        <taxon>Neopterygii</taxon>
        <taxon>Teleostei</taxon>
        <taxon>Neoteleostei</taxon>
        <taxon>Acanthomorphata</taxon>
        <taxon>Ovalentaria</taxon>
        <taxon>Cichlomorphae</taxon>
        <taxon>Cichliformes</taxon>
        <taxon>Cichlidae</taxon>
        <taxon>New World cichlids</taxon>
        <taxon>Cichlasomatinae</taxon>
        <taxon>Heroini</taxon>
        <taxon>Amphilophus</taxon>
    </lineage>
</organism>
<feature type="compositionally biased region" description="Basic and acidic residues" evidence="1">
    <location>
        <begin position="1"/>
        <end position="10"/>
    </location>
</feature>
<dbReference type="AlphaFoldDB" id="A0A3Q0RP81"/>
<dbReference type="OMA" id="CHNILCS"/>